<keyword evidence="9" id="KW-1185">Reference proteome</keyword>
<evidence type="ECO:0000256" key="3">
    <source>
        <dbReference type="ARBA" id="ARBA00022490"/>
    </source>
</evidence>
<comment type="subcellular location">
    <subcellularLocation>
        <location evidence="1">Cytoplasm</location>
    </subcellularLocation>
</comment>
<evidence type="ECO:0000256" key="7">
    <source>
        <dbReference type="ARBA" id="ARBA00031828"/>
    </source>
</evidence>
<dbReference type="SMR" id="Q9A2E9"/>
<dbReference type="InterPro" id="IPR004446">
    <property type="entry name" value="Heptose_bisP_phosphatase"/>
</dbReference>
<dbReference type="BioCyc" id="CAULO:CC3616-MONOMER"/>
<evidence type="ECO:0000313" key="9">
    <source>
        <dbReference type="Proteomes" id="UP000001816"/>
    </source>
</evidence>
<dbReference type="Proteomes" id="UP000001816">
    <property type="component" value="Chromosome"/>
</dbReference>
<dbReference type="InterPro" id="IPR006549">
    <property type="entry name" value="HAD-SF_hydro_IIIA"/>
</dbReference>
<dbReference type="GO" id="GO:0005737">
    <property type="term" value="C:cytoplasm"/>
    <property type="evidence" value="ECO:0007669"/>
    <property type="project" value="UniProtKB-SubCell"/>
</dbReference>
<keyword evidence="6" id="KW-0119">Carbohydrate metabolism</keyword>
<dbReference type="PANTHER" id="PTHR42891">
    <property type="entry name" value="D-GLYCERO-BETA-D-MANNO-HEPTOSE-1,7-BISPHOSPHATE 7-PHOSPHATASE"/>
    <property type="match status" value="1"/>
</dbReference>
<dbReference type="AlphaFoldDB" id="Q9A2E9"/>
<dbReference type="KEGG" id="ccr:CC_3616"/>
<dbReference type="GO" id="GO:0046872">
    <property type="term" value="F:metal ion binding"/>
    <property type="evidence" value="ECO:0007669"/>
    <property type="project" value="UniProtKB-KW"/>
</dbReference>
<evidence type="ECO:0000256" key="1">
    <source>
        <dbReference type="ARBA" id="ARBA00004496"/>
    </source>
</evidence>
<dbReference type="eggNOG" id="COG0241">
    <property type="taxonomic scope" value="Bacteria"/>
</dbReference>
<dbReference type="PATRIC" id="fig|190650.5.peg.3619"/>
<dbReference type="SUPFAM" id="SSF56784">
    <property type="entry name" value="HAD-like"/>
    <property type="match status" value="1"/>
</dbReference>
<sequence length="202" mass="21957">MRDEAKTSAWRFCARRVSARAMTSPPAPPPLKAVFLDRDGVLNIDHGYVHDPAKLDWIEGARDAVAAMTRAGLKVLVVTNQSGIGRGYFDEPALERFHAAMQGQLAQVGGRIDAFYHCPFHETAAVEAYRVADHPDRKPNPGMILRGLAEWGLRPDEAVIIGDRDIDVEAGRRAGMPGYLFAGGSLRAFVGAVLGDRVPALK</sequence>
<evidence type="ECO:0000256" key="5">
    <source>
        <dbReference type="ARBA" id="ARBA00022801"/>
    </source>
</evidence>
<dbReference type="EMBL" id="AE005673">
    <property type="protein sequence ID" value="AAK25578.1"/>
    <property type="molecule type" value="Genomic_DNA"/>
</dbReference>
<organism evidence="8 9">
    <name type="scientific">Caulobacter vibrioides (strain ATCC 19089 / CIP 103742 / CB 15)</name>
    <name type="common">Caulobacter crescentus</name>
    <dbReference type="NCBI Taxonomy" id="190650"/>
    <lineage>
        <taxon>Bacteria</taxon>
        <taxon>Pseudomonadati</taxon>
        <taxon>Pseudomonadota</taxon>
        <taxon>Alphaproteobacteria</taxon>
        <taxon>Caulobacterales</taxon>
        <taxon>Caulobacteraceae</taxon>
        <taxon>Caulobacter</taxon>
    </lineage>
</organism>
<dbReference type="STRING" id="190650.CC_3616"/>
<dbReference type="NCBIfam" id="TIGR01662">
    <property type="entry name" value="HAD-SF-IIIA"/>
    <property type="match status" value="1"/>
</dbReference>
<comment type="similarity">
    <text evidence="2">Belongs to the GmhB family.</text>
</comment>
<dbReference type="EnsemblBacteria" id="AAK25578">
    <property type="protein sequence ID" value="AAK25578"/>
    <property type="gene ID" value="CC_3616"/>
</dbReference>
<keyword evidence="5" id="KW-0378">Hydrolase</keyword>
<dbReference type="CDD" id="cd07503">
    <property type="entry name" value="HAD_HisB-N"/>
    <property type="match status" value="1"/>
</dbReference>
<proteinExistence type="inferred from homology"/>
<evidence type="ECO:0000256" key="4">
    <source>
        <dbReference type="ARBA" id="ARBA00022723"/>
    </source>
</evidence>
<dbReference type="Gene3D" id="3.40.50.1000">
    <property type="entry name" value="HAD superfamily/HAD-like"/>
    <property type="match status" value="1"/>
</dbReference>
<gene>
    <name evidence="8" type="ordered locus">CC_3616</name>
</gene>
<dbReference type="NCBIfam" id="TIGR01656">
    <property type="entry name" value="Histidinol-ppas"/>
    <property type="match status" value="1"/>
</dbReference>
<accession>Q9A2E9</accession>
<keyword evidence="3" id="KW-0963">Cytoplasm</keyword>
<dbReference type="GO" id="GO:0016791">
    <property type="term" value="F:phosphatase activity"/>
    <property type="evidence" value="ECO:0007669"/>
    <property type="project" value="InterPro"/>
</dbReference>
<dbReference type="Pfam" id="PF13242">
    <property type="entry name" value="Hydrolase_like"/>
    <property type="match status" value="1"/>
</dbReference>
<dbReference type="DNASU" id="940700"/>
<keyword evidence="4" id="KW-0479">Metal-binding</keyword>
<evidence type="ECO:0000256" key="6">
    <source>
        <dbReference type="ARBA" id="ARBA00023277"/>
    </source>
</evidence>
<dbReference type="HOGENOM" id="CLU_085077_3_2_5"/>
<dbReference type="InterPro" id="IPR023214">
    <property type="entry name" value="HAD_sf"/>
</dbReference>
<evidence type="ECO:0000256" key="2">
    <source>
        <dbReference type="ARBA" id="ARBA00005628"/>
    </source>
</evidence>
<dbReference type="InterPro" id="IPR036412">
    <property type="entry name" value="HAD-like_sf"/>
</dbReference>
<protein>
    <recommendedName>
        <fullName evidence="7">D,D-heptose 1,7-bisphosphate phosphatase</fullName>
    </recommendedName>
</protein>
<dbReference type="InterPro" id="IPR006543">
    <property type="entry name" value="Histidinol-phos"/>
</dbReference>
<dbReference type="PANTHER" id="PTHR42891:SF1">
    <property type="entry name" value="D-GLYCERO-BETA-D-MANNO-HEPTOSE-1,7-BISPHOSPHATE 7-PHOSPHATASE"/>
    <property type="match status" value="1"/>
</dbReference>
<name>Q9A2E9_CAUVC</name>
<dbReference type="PIR" id="F87697">
    <property type="entry name" value="F87697"/>
</dbReference>
<dbReference type="GO" id="GO:0005975">
    <property type="term" value="P:carbohydrate metabolic process"/>
    <property type="evidence" value="ECO:0007669"/>
    <property type="project" value="InterPro"/>
</dbReference>
<reference evidence="8 9" key="1">
    <citation type="journal article" date="2001" name="Proc. Natl. Acad. Sci. U.S.A.">
        <title>Complete genome sequence of Caulobacter crescentus.</title>
        <authorList>
            <person name="Nierman W.C."/>
            <person name="Feldblyum T.V."/>
            <person name="Laub M.T."/>
            <person name="Paulsen I.T."/>
            <person name="Nelson K.E."/>
            <person name="Eisen J.A."/>
            <person name="Heidelberg J.F."/>
            <person name="Alley M.R."/>
            <person name="Ohta N."/>
            <person name="Maddock J.R."/>
            <person name="Potocka I."/>
            <person name="Nelson W.C."/>
            <person name="Newton A."/>
            <person name="Stephens C."/>
            <person name="Phadke N.D."/>
            <person name="Ely B."/>
            <person name="DeBoy R.T."/>
            <person name="Dodson R.J."/>
            <person name="Durkin A.S."/>
            <person name="Gwinn M.L."/>
            <person name="Haft D.H."/>
            <person name="Kolonay J.F."/>
            <person name="Smit J."/>
            <person name="Craven M.B."/>
            <person name="Khouri H."/>
            <person name="Shetty J."/>
            <person name="Berry K."/>
            <person name="Utterback T."/>
            <person name="Tran K."/>
            <person name="Wolf A."/>
            <person name="Vamathevan J."/>
            <person name="Ermolaeva M."/>
            <person name="White O."/>
            <person name="Salzberg S.L."/>
            <person name="Venter J.C."/>
            <person name="Shapiro L."/>
            <person name="Fraser C.M."/>
        </authorList>
    </citation>
    <scope>NUCLEOTIDE SEQUENCE [LARGE SCALE GENOMIC DNA]</scope>
    <source>
        <strain evidence="9">ATCC 19089 / CB15</strain>
    </source>
</reference>
<evidence type="ECO:0000313" key="8">
    <source>
        <dbReference type="EMBL" id="AAK25578.1"/>
    </source>
</evidence>